<dbReference type="OrthoDB" id="4528313at2"/>
<feature type="region of interest" description="Disordered" evidence="6">
    <location>
        <begin position="1"/>
        <end position="20"/>
    </location>
</feature>
<feature type="transmembrane region" description="Helical" evidence="7">
    <location>
        <begin position="304"/>
        <end position="321"/>
    </location>
</feature>
<dbReference type="AlphaFoldDB" id="A0A5C4QH40"/>
<dbReference type="Pfam" id="PF07690">
    <property type="entry name" value="MFS_1"/>
    <property type="match status" value="1"/>
</dbReference>
<comment type="caution">
    <text evidence="8">The sequence shown here is derived from an EMBL/GenBank/DDBJ whole genome shotgun (WGS) entry which is preliminary data.</text>
</comment>
<dbReference type="Gene3D" id="1.20.1250.20">
    <property type="entry name" value="MFS general substrate transporter like domains"/>
    <property type="match status" value="1"/>
</dbReference>
<evidence type="ECO:0000256" key="5">
    <source>
        <dbReference type="ARBA" id="ARBA00023136"/>
    </source>
</evidence>
<name>A0A5C4QH40_9ACTN</name>
<dbReference type="GO" id="GO:0022857">
    <property type="term" value="F:transmembrane transporter activity"/>
    <property type="evidence" value="ECO:0007669"/>
    <property type="project" value="InterPro"/>
</dbReference>
<feature type="transmembrane region" description="Helical" evidence="7">
    <location>
        <begin position="195"/>
        <end position="214"/>
    </location>
</feature>
<feature type="transmembrane region" description="Helical" evidence="7">
    <location>
        <begin position="395"/>
        <end position="413"/>
    </location>
</feature>
<dbReference type="EMBL" id="VDFY01000230">
    <property type="protein sequence ID" value="TNH23922.1"/>
    <property type="molecule type" value="Genomic_DNA"/>
</dbReference>
<feature type="transmembrane region" description="Helical" evidence="7">
    <location>
        <begin position="370"/>
        <end position="389"/>
    </location>
</feature>
<keyword evidence="2" id="KW-1003">Cell membrane</keyword>
<feature type="transmembrane region" description="Helical" evidence="7">
    <location>
        <begin position="165"/>
        <end position="189"/>
    </location>
</feature>
<dbReference type="RefSeq" id="WP_139586995.1">
    <property type="nucleotide sequence ID" value="NZ_VDFY01000230.1"/>
</dbReference>
<dbReference type="InterPro" id="IPR036259">
    <property type="entry name" value="MFS_trans_sf"/>
</dbReference>
<feature type="transmembrane region" description="Helical" evidence="7">
    <location>
        <begin position="99"/>
        <end position="120"/>
    </location>
</feature>
<dbReference type="CDD" id="cd06173">
    <property type="entry name" value="MFS_MefA_like"/>
    <property type="match status" value="1"/>
</dbReference>
<evidence type="ECO:0000256" key="4">
    <source>
        <dbReference type="ARBA" id="ARBA00022989"/>
    </source>
</evidence>
<dbReference type="InterPro" id="IPR011701">
    <property type="entry name" value="MFS"/>
</dbReference>
<feature type="transmembrane region" description="Helical" evidence="7">
    <location>
        <begin position="126"/>
        <end position="144"/>
    </location>
</feature>
<organism evidence="8 9">
    <name type="scientific">Micromonospora orduensis</name>
    <dbReference type="NCBI Taxonomy" id="1420891"/>
    <lineage>
        <taxon>Bacteria</taxon>
        <taxon>Bacillati</taxon>
        <taxon>Actinomycetota</taxon>
        <taxon>Actinomycetes</taxon>
        <taxon>Micromonosporales</taxon>
        <taxon>Micromonosporaceae</taxon>
        <taxon>Micromonospora</taxon>
    </lineage>
</organism>
<evidence type="ECO:0000256" key="1">
    <source>
        <dbReference type="ARBA" id="ARBA00004651"/>
    </source>
</evidence>
<evidence type="ECO:0000313" key="8">
    <source>
        <dbReference type="EMBL" id="TNH23922.1"/>
    </source>
</evidence>
<dbReference type="SUPFAM" id="SSF103473">
    <property type="entry name" value="MFS general substrate transporter"/>
    <property type="match status" value="1"/>
</dbReference>
<feature type="transmembrane region" description="Helical" evidence="7">
    <location>
        <begin position="327"/>
        <end position="349"/>
    </location>
</feature>
<feature type="transmembrane region" description="Helical" evidence="7">
    <location>
        <begin position="275"/>
        <end position="297"/>
    </location>
</feature>
<evidence type="ECO:0000256" key="7">
    <source>
        <dbReference type="SAM" id="Phobius"/>
    </source>
</evidence>
<dbReference type="GO" id="GO:0005886">
    <property type="term" value="C:plasma membrane"/>
    <property type="evidence" value="ECO:0007669"/>
    <property type="project" value="UniProtKB-SubCell"/>
</dbReference>
<comment type="subcellular location">
    <subcellularLocation>
        <location evidence="1">Cell membrane</location>
        <topology evidence="1">Multi-pass membrane protein</topology>
    </subcellularLocation>
</comment>
<keyword evidence="9" id="KW-1185">Reference proteome</keyword>
<proteinExistence type="predicted"/>
<dbReference type="PANTHER" id="PTHR23513">
    <property type="entry name" value="INTEGRAL MEMBRANE EFFLUX PROTEIN-RELATED"/>
    <property type="match status" value="1"/>
</dbReference>
<keyword evidence="3 7" id="KW-0812">Transmembrane</keyword>
<reference evidence="8 9" key="1">
    <citation type="submission" date="2019-06" db="EMBL/GenBank/DDBJ databases">
        <title>Micromonospora ordensis sp. nov., isolated from deep marine sediment.</title>
        <authorList>
            <person name="Veyisoglu A."/>
            <person name="Carro L."/>
            <person name="Klenk H.-P."/>
            <person name="Sahin N."/>
        </authorList>
    </citation>
    <scope>NUCLEOTIDE SEQUENCE [LARGE SCALE GENOMIC DNA]</scope>
    <source>
        <strain evidence="8 9">S2509</strain>
    </source>
</reference>
<evidence type="ECO:0000256" key="2">
    <source>
        <dbReference type="ARBA" id="ARBA00022475"/>
    </source>
</evidence>
<feature type="transmembrane region" description="Helical" evidence="7">
    <location>
        <begin position="241"/>
        <end position="263"/>
    </location>
</feature>
<gene>
    <name evidence="8" type="ORF">FHG89_25770</name>
</gene>
<evidence type="ECO:0000313" key="9">
    <source>
        <dbReference type="Proteomes" id="UP000306145"/>
    </source>
</evidence>
<dbReference type="PANTHER" id="PTHR23513:SF11">
    <property type="entry name" value="STAPHYLOFERRIN A TRANSPORTER"/>
    <property type="match status" value="1"/>
</dbReference>
<protein>
    <submittedName>
        <fullName evidence="8">MFS transporter</fullName>
    </submittedName>
</protein>
<keyword evidence="5 7" id="KW-0472">Membrane</keyword>
<accession>A0A5C4QH40</accession>
<keyword evidence="4 7" id="KW-1133">Transmembrane helix</keyword>
<feature type="transmembrane region" description="Helical" evidence="7">
    <location>
        <begin position="66"/>
        <end position="87"/>
    </location>
</feature>
<evidence type="ECO:0000256" key="6">
    <source>
        <dbReference type="SAM" id="MobiDB-lite"/>
    </source>
</evidence>
<dbReference type="Proteomes" id="UP000306145">
    <property type="component" value="Unassembled WGS sequence"/>
</dbReference>
<feature type="transmembrane region" description="Helical" evidence="7">
    <location>
        <begin position="34"/>
        <end position="60"/>
    </location>
</feature>
<sequence length="429" mass="43917">MTDTVAGAGPPGPGLSDTVVAGDRQVDPLRERRFVLFAAARTISVFGNAMGPLALTFAVLDLPDGSAPALSLVLAAISVPRIALMLLGGVIGDRLPRHLVLVAAELMCGTAYAAMTVLVLAGRAGVATLALCAAVAGTASALLLPSLNGLTAELVASGARQRGNAVLRLGTNTATVAGFAAGGTLIAWLGPGWALALDTATFAVAAGLLARLRLDRAHRTTGRNLPAQLRDGWREFVRRRWLWQIVLAAAVVNAAVGVTFGLAGPLVARTHLGGAGAWSAVLAGYAVGMFAGVLVAMRVRTTRPLRVAVLAVSMLGLPALLLGSGAALPFVVLTAVLAGVAFDVFGVLWETTVQSEVPVEAMSRVSAYEWLGAVGLGPPVMIAAGFVVPEIGVRPALLCLAGVIFVAALVPLVSSSVRHYERQPDGRVH</sequence>
<evidence type="ECO:0000256" key="3">
    <source>
        <dbReference type="ARBA" id="ARBA00022692"/>
    </source>
</evidence>